<keyword evidence="11" id="KW-1185">Reference proteome</keyword>
<evidence type="ECO:0000256" key="7">
    <source>
        <dbReference type="SAM" id="MobiDB-lite"/>
    </source>
</evidence>
<keyword evidence="4 8" id="KW-0812">Transmembrane</keyword>
<sequence>MSKGATLVLKYFQFGERRPWLLETRSSKWFICMTVSIAVFTDIFLYGLIVPVIPFALEQRAGVAHDKVQYWVAVLIAIYGAALLAGSPVCGWIADQTSSRRTPLLLGLLALGATTALLNVGSNIPILVVGRILQGISAAVVWTVGLALLVDTVGPKDVGHAMGYVAFSMSMGILLAPLLGGIVFDHGGYNAVFGICYGLIALDVALRLVMVEKKVAARWLRDDVGAGNKSRGPEERTEDIPCPAPGTTNHEDFALREEPSTPTTCKSESELPQNKESPSPQSTIPTSSPSSPNSSTTSFGSTSAASTRPSSYRCRRIHLPPIVTLLGSIRVLACLWGCVAQASILTSFDGTLPLFVSSTFSWGPTGAGLIFLPATLPSLCAPLLGRVSDRHGARWPATAGFVLMTPSLVLLRLATRDALAHKALLCALLALIGLGCNAVLGPLMAEMSYILEAKERARPGAFGPKGAYAQAYGLFNVAYAAGCMIGPLWGGMMRDRFGWGTTTWTLGLLAGVSAVPVVLLTGGRIWGKKKNEEDGANQRDEESGGEASRNGE</sequence>
<dbReference type="GO" id="GO:0022857">
    <property type="term" value="F:transmembrane transporter activity"/>
    <property type="evidence" value="ECO:0007669"/>
    <property type="project" value="InterPro"/>
</dbReference>
<feature type="compositionally biased region" description="Basic and acidic residues" evidence="7">
    <location>
        <begin position="249"/>
        <end position="259"/>
    </location>
</feature>
<dbReference type="SUPFAM" id="SSF103473">
    <property type="entry name" value="MFS general substrate transporter"/>
    <property type="match status" value="1"/>
</dbReference>
<keyword evidence="3" id="KW-0813">Transport</keyword>
<feature type="transmembrane region" description="Helical" evidence="8">
    <location>
        <begin position="397"/>
        <end position="414"/>
    </location>
</feature>
<feature type="domain" description="Major facilitator superfamily (MFS) profile" evidence="9">
    <location>
        <begin position="31"/>
        <end position="525"/>
    </location>
</feature>
<name>A0A6A6NPA1_9PEZI</name>
<dbReference type="PANTHER" id="PTHR23506:SF23">
    <property type="entry name" value="GH10249P"/>
    <property type="match status" value="1"/>
</dbReference>
<feature type="region of interest" description="Disordered" evidence="7">
    <location>
        <begin position="528"/>
        <end position="552"/>
    </location>
</feature>
<evidence type="ECO:0000256" key="6">
    <source>
        <dbReference type="ARBA" id="ARBA00023136"/>
    </source>
</evidence>
<evidence type="ECO:0000256" key="3">
    <source>
        <dbReference type="ARBA" id="ARBA00022448"/>
    </source>
</evidence>
<evidence type="ECO:0000256" key="1">
    <source>
        <dbReference type="ARBA" id="ARBA00004141"/>
    </source>
</evidence>
<dbReference type="CDD" id="cd17325">
    <property type="entry name" value="MFS_MdtG_SLC18_like"/>
    <property type="match status" value="1"/>
</dbReference>
<dbReference type="OrthoDB" id="5086884at2759"/>
<dbReference type="Pfam" id="PF07690">
    <property type="entry name" value="MFS_1"/>
    <property type="match status" value="1"/>
</dbReference>
<evidence type="ECO:0000256" key="4">
    <source>
        <dbReference type="ARBA" id="ARBA00022692"/>
    </source>
</evidence>
<protein>
    <submittedName>
        <fullName evidence="10">MFS transporter</fullName>
    </submittedName>
</protein>
<comment type="subcellular location">
    <subcellularLocation>
        <location evidence="1">Membrane</location>
        <topology evidence="1">Multi-pass membrane protein</topology>
    </subcellularLocation>
</comment>
<dbReference type="AlphaFoldDB" id="A0A6A6NPA1"/>
<feature type="compositionally biased region" description="Basic and acidic residues" evidence="7">
    <location>
        <begin position="529"/>
        <end position="542"/>
    </location>
</feature>
<dbReference type="EMBL" id="MU001697">
    <property type="protein sequence ID" value="KAF2453508.1"/>
    <property type="molecule type" value="Genomic_DNA"/>
</dbReference>
<feature type="transmembrane region" description="Helical" evidence="8">
    <location>
        <begin position="190"/>
        <end position="211"/>
    </location>
</feature>
<dbReference type="Gene3D" id="1.20.1250.20">
    <property type="entry name" value="MFS general substrate transporter like domains"/>
    <property type="match status" value="2"/>
</dbReference>
<feature type="transmembrane region" description="Helical" evidence="8">
    <location>
        <begin position="70"/>
        <end position="93"/>
    </location>
</feature>
<feature type="transmembrane region" description="Helical" evidence="8">
    <location>
        <begin position="466"/>
        <end position="489"/>
    </location>
</feature>
<proteinExistence type="inferred from homology"/>
<evidence type="ECO:0000256" key="8">
    <source>
        <dbReference type="SAM" id="Phobius"/>
    </source>
</evidence>
<dbReference type="GO" id="GO:0016020">
    <property type="term" value="C:membrane"/>
    <property type="evidence" value="ECO:0007669"/>
    <property type="project" value="UniProtKB-SubCell"/>
</dbReference>
<feature type="transmembrane region" description="Helical" evidence="8">
    <location>
        <begin position="365"/>
        <end position="385"/>
    </location>
</feature>
<dbReference type="PROSITE" id="PS50850">
    <property type="entry name" value="MFS"/>
    <property type="match status" value="1"/>
</dbReference>
<feature type="region of interest" description="Disordered" evidence="7">
    <location>
        <begin position="224"/>
        <end position="307"/>
    </location>
</feature>
<feature type="transmembrane region" description="Helical" evidence="8">
    <location>
        <begin position="132"/>
        <end position="150"/>
    </location>
</feature>
<feature type="compositionally biased region" description="Low complexity" evidence="7">
    <location>
        <begin position="277"/>
        <end position="307"/>
    </location>
</feature>
<evidence type="ECO:0000259" key="9">
    <source>
        <dbReference type="PROSITE" id="PS50850"/>
    </source>
</evidence>
<accession>A0A6A6NPA1</accession>
<feature type="transmembrane region" description="Helical" evidence="8">
    <location>
        <begin position="501"/>
        <end position="520"/>
    </location>
</feature>
<feature type="transmembrane region" description="Helical" evidence="8">
    <location>
        <begin position="105"/>
        <end position="126"/>
    </location>
</feature>
<dbReference type="InterPro" id="IPR001958">
    <property type="entry name" value="Tet-R_TetA/multi-R_MdtG-like"/>
</dbReference>
<comment type="similarity">
    <text evidence="2">Belongs to the major facilitator superfamily. Vesicular transporter family.</text>
</comment>
<dbReference type="InterPro" id="IPR020846">
    <property type="entry name" value="MFS_dom"/>
</dbReference>
<gene>
    <name evidence="10" type="ORF">BDY21DRAFT_127190</name>
</gene>
<evidence type="ECO:0000313" key="11">
    <source>
        <dbReference type="Proteomes" id="UP000799766"/>
    </source>
</evidence>
<dbReference type="PANTHER" id="PTHR23506">
    <property type="entry name" value="GH10249P"/>
    <property type="match status" value="1"/>
</dbReference>
<evidence type="ECO:0000256" key="5">
    <source>
        <dbReference type="ARBA" id="ARBA00022989"/>
    </source>
</evidence>
<dbReference type="InterPro" id="IPR036259">
    <property type="entry name" value="MFS_trans_sf"/>
</dbReference>
<feature type="transmembrane region" description="Helical" evidence="8">
    <location>
        <begin position="162"/>
        <end position="184"/>
    </location>
</feature>
<evidence type="ECO:0000256" key="2">
    <source>
        <dbReference type="ARBA" id="ARBA00006829"/>
    </source>
</evidence>
<feature type="transmembrane region" description="Helical" evidence="8">
    <location>
        <begin position="322"/>
        <end position="345"/>
    </location>
</feature>
<dbReference type="InterPro" id="IPR050930">
    <property type="entry name" value="MFS_Vesicular_Transporter"/>
</dbReference>
<keyword evidence="5 8" id="KW-1133">Transmembrane helix</keyword>
<organism evidence="10 11">
    <name type="scientific">Lineolata rhizophorae</name>
    <dbReference type="NCBI Taxonomy" id="578093"/>
    <lineage>
        <taxon>Eukaryota</taxon>
        <taxon>Fungi</taxon>
        <taxon>Dikarya</taxon>
        <taxon>Ascomycota</taxon>
        <taxon>Pezizomycotina</taxon>
        <taxon>Dothideomycetes</taxon>
        <taxon>Dothideomycetes incertae sedis</taxon>
        <taxon>Lineolatales</taxon>
        <taxon>Lineolataceae</taxon>
        <taxon>Lineolata</taxon>
    </lineage>
</organism>
<evidence type="ECO:0000313" key="10">
    <source>
        <dbReference type="EMBL" id="KAF2453508.1"/>
    </source>
</evidence>
<keyword evidence="6 8" id="KW-0472">Membrane</keyword>
<dbReference type="Proteomes" id="UP000799766">
    <property type="component" value="Unassembled WGS sequence"/>
</dbReference>
<feature type="compositionally biased region" description="Polar residues" evidence="7">
    <location>
        <begin position="260"/>
        <end position="276"/>
    </location>
</feature>
<reference evidence="10" key="1">
    <citation type="journal article" date="2020" name="Stud. Mycol.">
        <title>101 Dothideomycetes genomes: a test case for predicting lifestyles and emergence of pathogens.</title>
        <authorList>
            <person name="Haridas S."/>
            <person name="Albert R."/>
            <person name="Binder M."/>
            <person name="Bloem J."/>
            <person name="Labutti K."/>
            <person name="Salamov A."/>
            <person name="Andreopoulos B."/>
            <person name="Baker S."/>
            <person name="Barry K."/>
            <person name="Bills G."/>
            <person name="Bluhm B."/>
            <person name="Cannon C."/>
            <person name="Castanera R."/>
            <person name="Culley D."/>
            <person name="Daum C."/>
            <person name="Ezra D."/>
            <person name="Gonzalez J."/>
            <person name="Henrissat B."/>
            <person name="Kuo A."/>
            <person name="Liang C."/>
            <person name="Lipzen A."/>
            <person name="Lutzoni F."/>
            <person name="Magnuson J."/>
            <person name="Mondo S."/>
            <person name="Nolan M."/>
            <person name="Ohm R."/>
            <person name="Pangilinan J."/>
            <person name="Park H.-J."/>
            <person name="Ramirez L."/>
            <person name="Alfaro M."/>
            <person name="Sun H."/>
            <person name="Tritt A."/>
            <person name="Yoshinaga Y."/>
            <person name="Zwiers L.-H."/>
            <person name="Turgeon B."/>
            <person name="Goodwin S."/>
            <person name="Spatafora J."/>
            <person name="Crous P."/>
            <person name="Grigoriev I."/>
        </authorList>
    </citation>
    <scope>NUCLEOTIDE SEQUENCE</scope>
    <source>
        <strain evidence="10">ATCC 16933</strain>
    </source>
</reference>
<feature type="transmembrane region" description="Helical" evidence="8">
    <location>
        <begin position="420"/>
        <end position="445"/>
    </location>
</feature>
<dbReference type="InterPro" id="IPR011701">
    <property type="entry name" value="MFS"/>
</dbReference>
<feature type="transmembrane region" description="Helical" evidence="8">
    <location>
        <begin position="29"/>
        <end position="50"/>
    </location>
</feature>
<dbReference type="PRINTS" id="PR01035">
    <property type="entry name" value="TCRTETA"/>
</dbReference>